<protein>
    <submittedName>
        <fullName evidence="1">Uncharacterized protein</fullName>
    </submittedName>
</protein>
<accession>A0A1M6M974</accession>
<gene>
    <name evidence="1" type="ORF">SAMN02744037_00859</name>
</gene>
<dbReference type="STRING" id="1123349.SAMN02744037_00859"/>
<keyword evidence="2" id="KW-1185">Reference proteome</keyword>
<proteinExistence type="predicted"/>
<reference evidence="2" key="1">
    <citation type="submission" date="2016-11" db="EMBL/GenBank/DDBJ databases">
        <authorList>
            <person name="Varghese N."/>
            <person name="Submissions S."/>
        </authorList>
    </citation>
    <scope>NUCLEOTIDE SEQUENCE [LARGE SCALE GENOMIC DNA]</scope>
    <source>
        <strain evidence="2">DSM 15518</strain>
    </source>
</reference>
<dbReference type="Proteomes" id="UP000242497">
    <property type="component" value="Unassembled WGS sequence"/>
</dbReference>
<dbReference type="AlphaFoldDB" id="A0A1M6M974"/>
<evidence type="ECO:0000313" key="2">
    <source>
        <dbReference type="Proteomes" id="UP000242497"/>
    </source>
</evidence>
<evidence type="ECO:0000313" key="1">
    <source>
        <dbReference type="EMBL" id="SHJ79910.1"/>
    </source>
</evidence>
<sequence length="60" mass="7137">MNKRRKNKKTPAKIKHTRKFTGFDNVDIELGKELGINFDEDGFPSRTRAKKELFERKNEK</sequence>
<organism evidence="1 2">
    <name type="scientific">Tepidibacter formicigenes DSM 15518</name>
    <dbReference type="NCBI Taxonomy" id="1123349"/>
    <lineage>
        <taxon>Bacteria</taxon>
        <taxon>Bacillati</taxon>
        <taxon>Bacillota</taxon>
        <taxon>Clostridia</taxon>
        <taxon>Peptostreptococcales</taxon>
        <taxon>Peptostreptococcaceae</taxon>
        <taxon>Tepidibacter</taxon>
    </lineage>
</organism>
<dbReference type="EMBL" id="FRAE01000014">
    <property type="protein sequence ID" value="SHJ79910.1"/>
    <property type="molecule type" value="Genomic_DNA"/>
</dbReference>
<name>A0A1M6M974_9FIRM</name>
<dbReference type="RefSeq" id="WP_072887600.1">
    <property type="nucleotide sequence ID" value="NZ_FRAE01000014.1"/>
</dbReference>